<evidence type="ECO:0000313" key="2">
    <source>
        <dbReference type="EMBL" id="KAK1843084.1"/>
    </source>
</evidence>
<evidence type="ECO:0000313" key="3">
    <source>
        <dbReference type="Proteomes" id="UP001243330"/>
    </source>
</evidence>
<organism evidence="2 3">
    <name type="scientific">Colletotrichum chrysophilum</name>
    <dbReference type="NCBI Taxonomy" id="1836956"/>
    <lineage>
        <taxon>Eukaryota</taxon>
        <taxon>Fungi</taxon>
        <taxon>Dikarya</taxon>
        <taxon>Ascomycota</taxon>
        <taxon>Pezizomycotina</taxon>
        <taxon>Sordariomycetes</taxon>
        <taxon>Hypocreomycetidae</taxon>
        <taxon>Glomerellales</taxon>
        <taxon>Glomerellaceae</taxon>
        <taxon>Colletotrichum</taxon>
        <taxon>Colletotrichum gloeosporioides species complex</taxon>
    </lineage>
</organism>
<dbReference type="InterPro" id="IPR045632">
    <property type="entry name" value="DUF6314"/>
</dbReference>
<keyword evidence="2" id="KW-0503">Monooxygenase</keyword>
<reference evidence="2" key="1">
    <citation type="submission" date="2023-01" db="EMBL/GenBank/DDBJ databases">
        <title>Colletotrichum chrysophilum M932 genome sequence.</title>
        <authorList>
            <person name="Baroncelli R."/>
        </authorList>
    </citation>
    <scope>NUCLEOTIDE SEQUENCE</scope>
    <source>
        <strain evidence="2">M932</strain>
    </source>
</reference>
<keyword evidence="3" id="KW-1185">Reference proteome</keyword>
<dbReference type="Proteomes" id="UP001243330">
    <property type="component" value="Unassembled WGS sequence"/>
</dbReference>
<feature type="domain" description="DUF6314" evidence="1">
    <location>
        <begin position="51"/>
        <end position="226"/>
    </location>
</feature>
<evidence type="ECO:0000259" key="1">
    <source>
        <dbReference type="Pfam" id="PF19834"/>
    </source>
</evidence>
<dbReference type="Pfam" id="PF19834">
    <property type="entry name" value="DUF6314"/>
    <property type="match status" value="1"/>
</dbReference>
<comment type="caution">
    <text evidence="2">The sequence shown here is derived from an EMBL/GenBank/DDBJ whole genome shotgun (WGS) entry which is preliminary data.</text>
</comment>
<dbReference type="AlphaFoldDB" id="A0AAD9A8B4"/>
<accession>A0AAD9A8B4</accession>
<dbReference type="GO" id="GO:0004497">
    <property type="term" value="F:monooxygenase activity"/>
    <property type="evidence" value="ECO:0007669"/>
    <property type="project" value="UniProtKB-KW"/>
</dbReference>
<sequence length="228" mass="25580">MDILTPARYLSPLASPEAEAEAAASLAQTHDTAVAGLTTPRFVAKAVFRSLLGTWSLERSLTSRLPTHPSGHFSGTAQFLLRDKTADGLKCVSGSAPGEDPEDEGLATEYLYIEDGEFRADNGLVFRATRRYVWRYDEKKDCISVWFVKTDDAKRADYLFHEIEFLPPKGEDAKGWKAQAGHLCIDDFYNVNYDFTFQSVNLKEWNIGHTVNGPKKDYTIAGVYRRQT</sequence>
<proteinExistence type="predicted"/>
<keyword evidence="2" id="KW-0560">Oxidoreductase</keyword>
<dbReference type="EMBL" id="JAQOWY010000378">
    <property type="protein sequence ID" value="KAK1843084.1"/>
    <property type="molecule type" value="Genomic_DNA"/>
</dbReference>
<name>A0AAD9A8B4_9PEZI</name>
<protein>
    <submittedName>
        <fullName evidence="2">Flavin-containing monooxygenase</fullName>
    </submittedName>
</protein>
<gene>
    <name evidence="2" type="ORF">CCHR01_14307</name>
</gene>